<dbReference type="InterPro" id="IPR050445">
    <property type="entry name" value="Bact_polysacc_biosynth/exp"/>
</dbReference>
<dbReference type="Gene3D" id="3.40.50.300">
    <property type="entry name" value="P-loop containing nucleotide triphosphate hydrolases"/>
    <property type="match status" value="1"/>
</dbReference>
<feature type="non-terminal residue" evidence="1">
    <location>
        <position position="91"/>
    </location>
</feature>
<protein>
    <submittedName>
        <fullName evidence="1">Uncharacterized protein</fullName>
    </submittedName>
</protein>
<gene>
    <name evidence="1" type="ORF">S01H1_85376</name>
</gene>
<dbReference type="PANTHER" id="PTHR32309">
    <property type="entry name" value="TYROSINE-PROTEIN KINASE"/>
    <property type="match status" value="1"/>
</dbReference>
<organism evidence="1">
    <name type="scientific">marine sediment metagenome</name>
    <dbReference type="NCBI Taxonomy" id="412755"/>
    <lineage>
        <taxon>unclassified sequences</taxon>
        <taxon>metagenomes</taxon>
        <taxon>ecological metagenomes</taxon>
    </lineage>
</organism>
<accession>X0Y245</accession>
<dbReference type="EMBL" id="BARS01058609">
    <property type="protein sequence ID" value="GAG49770.1"/>
    <property type="molecule type" value="Genomic_DNA"/>
</dbReference>
<sequence>GPTAGKHVKNRIDKNLVSLLNPQSFEAEQFKILRTNLLFPVSGKSPRTILITSAVPNEGKSFVAANLAVSVARHVNWNVLLVDCDLRRPSV</sequence>
<evidence type="ECO:0000313" key="1">
    <source>
        <dbReference type="EMBL" id="GAG49770.1"/>
    </source>
</evidence>
<dbReference type="InterPro" id="IPR027417">
    <property type="entry name" value="P-loop_NTPase"/>
</dbReference>
<name>X0Y245_9ZZZZ</name>
<reference evidence="1" key="1">
    <citation type="journal article" date="2014" name="Front. Microbiol.">
        <title>High frequency of phylogenetically diverse reductive dehalogenase-homologous genes in deep subseafloor sedimentary metagenomes.</title>
        <authorList>
            <person name="Kawai M."/>
            <person name="Futagami T."/>
            <person name="Toyoda A."/>
            <person name="Takaki Y."/>
            <person name="Nishi S."/>
            <person name="Hori S."/>
            <person name="Arai W."/>
            <person name="Tsubouchi T."/>
            <person name="Morono Y."/>
            <person name="Uchiyama I."/>
            <person name="Ito T."/>
            <person name="Fujiyama A."/>
            <person name="Inagaki F."/>
            <person name="Takami H."/>
        </authorList>
    </citation>
    <scope>NUCLEOTIDE SEQUENCE</scope>
    <source>
        <strain evidence="1">Expedition CK06-06</strain>
    </source>
</reference>
<dbReference type="AlphaFoldDB" id="X0Y245"/>
<dbReference type="SUPFAM" id="SSF52540">
    <property type="entry name" value="P-loop containing nucleoside triphosphate hydrolases"/>
    <property type="match status" value="1"/>
</dbReference>
<feature type="non-terminal residue" evidence="1">
    <location>
        <position position="1"/>
    </location>
</feature>
<comment type="caution">
    <text evidence="1">The sequence shown here is derived from an EMBL/GenBank/DDBJ whole genome shotgun (WGS) entry which is preliminary data.</text>
</comment>
<proteinExistence type="predicted"/>
<dbReference type="PANTHER" id="PTHR32309:SF31">
    <property type="entry name" value="CAPSULAR EXOPOLYSACCHARIDE FAMILY"/>
    <property type="match status" value="1"/>
</dbReference>